<protein>
    <submittedName>
        <fullName evidence="2">Eukaryotic translation initiation factor 3 subunit F</fullName>
    </submittedName>
</protein>
<accession>A0ABR2M1I7</accession>
<sequence length="175" mass="19845">MSSSTRAERLNCSCDHERVELLFIVFFLMYDAVDILKKTMVDKLPNDLEKMEATMERVYALVDDVYQYVDGVVVSEGRLIPDNNIGRFISDTLSSLPKLSSAAFEKVFSDRIQDNYALVYLSSLSRAQLGIAEKLNTVAQAEIFTPMEDDPLIPQNLQDQYRCLAVLFTPMENAI</sequence>
<dbReference type="PANTHER" id="PTHR10540:SF6">
    <property type="entry name" value="EUKARYOTIC TRANSLATION INITIATION FACTOR 3 SUBUNIT F"/>
    <property type="match status" value="1"/>
</dbReference>
<dbReference type="Pfam" id="PF13012">
    <property type="entry name" value="MitMem_reg"/>
    <property type="match status" value="1"/>
</dbReference>
<proteinExistence type="predicted"/>
<keyword evidence="2" id="KW-0396">Initiation factor</keyword>
<keyword evidence="2" id="KW-0648">Protein biosynthesis</keyword>
<reference evidence="2 3" key="1">
    <citation type="journal article" date="2022" name="Nat. Plants">
        <title>Genomes of leafy and leafless Platanthera orchids illuminate the evolution of mycoheterotrophy.</title>
        <authorList>
            <person name="Li M.H."/>
            <person name="Liu K.W."/>
            <person name="Li Z."/>
            <person name="Lu H.C."/>
            <person name="Ye Q.L."/>
            <person name="Zhang D."/>
            <person name="Wang J.Y."/>
            <person name="Li Y.F."/>
            <person name="Zhong Z.M."/>
            <person name="Liu X."/>
            <person name="Yu X."/>
            <person name="Liu D.K."/>
            <person name="Tu X.D."/>
            <person name="Liu B."/>
            <person name="Hao Y."/>
            <person name="Liao X.Y."/>
            <person name="Jiang Y.T."/>
            <person name="Sun W.H."/>
            <person name="Chen J."/>
            <person name="Chen Y.Q."/>
            <person name="Ai Y."/>
            <person name="Zhai J.W."/>
            <person name="Wu S.S."/>
            <person name="Zhou Z."/>
            <person name="Hsiao Y.Y."/>
            <person name="Wu W.L."/>
            <person name="Chen Y.Y."/>
            <person name="Lin Y.F."/>
            <person name="Hsu J.L."/>
            <person name="Li C.Y."/>
            <person name="Wang Z.W."/>
            <person name="Zhao X."/>
            <person name="Zhong W.Y."/>
            <person name="Ma X.K."/>
            <person name="Ma L."/>
            <person name="Huang J."/>
            <person name="Chen G.Z."/>
            <person name="Huang M.Z."/>
            <person name="Huang L."/>
            <person name="Peng D.H."/>
            <person name="Luo Y.B."/>
            <person name="Zou S.Q."/>
            <person name="Chen S.P."/>
            <person name="Lan S."/>
            <person name="Tsai W.C."/>
            <person name="Van de Peer Y."/>
            <person name="Liu Z.J."/>
        </authorList>
    </citation>
    <scope>NUCLEOTIDE SEQUENCE [LARGE SCALE GENOMIC DNA]</scope>
    <source>
        <strain evidence="2">Lor288</strain>
    </source>
</reference>
<dbReference type="PANTHER" id="PTHR10540">
    <property type="entry name" value="EUKARYOTIC TRANSLATION INITIATION FACTOR 3 SUBUNIT F-RELATED"/>
    <property type="match status" value="1"/>
</dbReference>
<name>A0ABR2M1I7_9ASPA</name>
<comment type="caution">
    <text evidence="2">The sequence shown here is derived from an EMBL/GenBank/DDBJ whole genome shotgun (WGS) entry which is preliminary data.</text>
</comment>
<dbReference type="EMBL" id="JBBWWR010000013">
    <property type="protein sequence ID" value="KAK8956342.1"/>
    <property type="molecule type" value="Genomic_DNA"/>
</dbReference>
<evidence type="ECO:0000259" key="1">
    <source>
        <dbReference type="Pfam" id="PF13012"/>
    </source>
</evidence>
<organism evidence="2 3">
    <name type="scientific">Platanthera guangdongensis</name>
    <dbReference type="NCBI Taxonomy" id="2320717"/>
    <lineage>
        <taxon>Eukaryota</taxon>
        <taxon>Viridiplantae</taxon>
        <taxon>Streptophyta</taxon>
        <taxon>Embryophyta</taxon>
        <taxon>Tracheophyta</taxon>
        <taxon>Spermatophyta</taxon>
        <taxon>Magnoliopsida</taxon>
        <taxon>Liliopsida</taxon>
        <taxon>Asparagales</taxon>
        <taxon>Orchidaceae</taxon>
        <taxon>Orchidoideae</taxon>
        <taxon>Orchideae</taxon>
        <taxon>Orchidinae</taxon>
        <taxon>Platanthera</taxon>
    </lineage>
</organism>
<gene>
    <name evidence="2" type="primary">TIF3F1</name>
    <name evidence="2" type="ORF">KSP40_PGU022757</name>
</gene>
<dbReference type="Proteomes" id="UP001412067">
    <property type="component" value="Unassembled WGS sequence"/>
</dbReference>
<dbReference type="InterPro" id="IPR024969">
    <property type="entry name" value="EIF3F/CSN6-like_C"/>
</dbReference>
<evidence type="ECO:0000313" key="3">
    <source>
        <dbReference type="Proteomes" id="UP001412067"/>
    </source>
</evidence>
<dbReference type="GO" id="GO:0003743">
    <property type="term" value="F:translation initiation factor activity"/>
    <property type="evidence" value="ECO:0007669"/>
    <property type="project" value="UniProtKB-KW"/>
</dbReference>
<keyword evidence="3" id="KW-1185">Reference proteome</keyword>
<evidence type="ECO:0000313" key="2">
    <source>
        <dbReference type="EMBL" id="KAK8956342.1"/>
    </source>
</evidence>
<feature type="domain" description="EIF3F/CSN6-like C-terminal" evidence="1">
    <location>
        <begin position="33"/>
        <end position="136"/>
    </location>
</feature>